<sequence length="317" mass="34268">MTMSTTPEDDPGAVSAPGWTAADIPDLVGRTAIVTGGNSGLGFQTSRELARHGAHVILTARDAAKGAEAVEAIRTEQPEASIETRLVDLADLDTVTAFADTVDQVDILINNAGVMMPPRSESAQGYELQFAVNHLGHFALTGLLLDKLKSGRDPRVVTVSSFMHKRGRIHFDDLHGEHKYSRSGYYSQSKLANVVFGLEFHRRLRANGFTVASVLAHPGYSATNLQTSGPTGVAKLALKMSNKFMAQEAEMGALPQLYAATHPDIESGQFVGPNGRREQKGYPTLVEPLEAARDRELAKRLWDVSEELTGTDFGLAR</sequence>
<dbReference type="GO" id="GO:0016491">
    <property type="term" value="F:oxidoreductase activity"/>
    <property type="evidence" value="ECO:0007669"/>
    <property type="project" value="UniProtKB-KW"/>
</dbReference>
<dbReference type="NCBIfam" id="NF004846">
    <property type="entry name" value="PRK06197.1"/>
    <property type="match status" value="1"/>
</dbReference>
<dbReference type="Proteomes" id="UP000199651">
    <property type="component" value="Unassembled WGS sequence"/>
</dbReference>
<dbReference type="CDD" id="cd05327">
    <property type="entry name" value="retinol-DH_like_SDR_c_like"/>
    <property type="match status" value="1"/>
</dbReference>
<dbReference type="PANTHER" id="PTHR43157">
    <property type="entry name" value="PHOSPHATIDYLINOSITOL-GLYCAN BIOSYNTHESIS CLASS F PROTEIN-RELATED"/>
    <property type="match status" value="1"/>
</dbReference>
<organism evidence="2 3">
    <name type="scientific">Actinokineospora alba</name>
    <dbReference type="NCBI Taxonomy" id="504798"/>
    <lineage>
        <taxon>Bacteria</taxon>
        <taxon>Bacillati</taxon>
        <taxon>Actinomycetota</taxon>
        <taxon>Actinomycetes</taxon>
        <taxon>Pseudonocardiales</taxon>
        <taxon>Pseudonocardiaceae</taxon>
        <taxon>Actinokineospora</taxon>
    </lineage>
</organism>
<dbReference type="SUPFAM" id="SSF51735">
    <property type="entry name" value="NAD(P)-binding Rossmann-fold domains"/>
    <property type="match status" value="1"/>
</dbReference>
<dbReference type="Gene3D" id="3.40.50.720">
    <property type="entry name" value="NAD(P)-binding Rossmann-like Domain"/>
    <property type="match status" value="1"/>
</dbReference>
<accession>A0A1H0WA97</accession>
<evidence type="ECO:0000313" key="2">
    <source>
        <dbReference type="EMBL" id="SDP87614.1"/>
    </source>
</evidence>
<reference evidence="3" key="1">
    <citation type="submission" date="2016-10" db="EMBL/GenBank/DDBJ databases">
        <authorList>
            <person name="Varghese N."/>
            <person name="Submissions S."/>
        </authorList>
    </citation>
    <scope>NUCLEOTIDE SEQUENCE [LARGE SCALE GENOMIC DNA]</scope>
    <source>
        <strain evidence="3">IBRC-M 10655</strain>
    </source>
</reference>
<evidence type="ECO:0000256" key="1">
    <source>
        <dbReference type="ARBA" id="ARBA00023002"/>
    </source>
</evidence>
<proteinExistence type="predicted"/>
<evidence type="ECO:0000313" key="3">
    <source>
        <dbReference type="Proteomes" id="UP000199651"/>
    </source>
</evidence>
<dbReference type="PRINTS" id="PR00081">
    <property type="entry name" value="GDHRDH"/>
</dbReference>
<protein>
    <submittedName>
        <fullName evidence="2">NAD(P)-dependent dehydrogenase, short-chain alcohol dehydrogenase family</fullName>
    </submittedName>
</protein>
<gene>
    <name evidence="2" type="ORF">SAMN05192558_11945</name>
</gene>
<dbReference type="NCBIfam" id="NF004513">
    <property type="entry name" value="PRK05854.1"/>
    <property type="match status" value="1"/>
</dbReference>
<keyword evidence="3" id="KW-1185">Reference proteome</keyword>
<keyword evidence="1" id="KW-0560">Oxidoreductase</keyword>
<dbReference type="Pfam" id="PF00106">
    <property type="entry name" value="adh_short"/>
    <property type="match status" value="1"/>
</dbReference>
<dbReference type="AlphaFoldDB" id="A0A1H0WA97"/>
<dbReference type="EMBL" id="FNJB01000019">
    <property type="protein sequence ID" value="SDP87614.1"/>
    <property type="molecule type" value="Genomic_DNA"/>
</dbReference>
<name>A0A1H0WA97_9PSEU</name>
<dbReference type="InterPro" id="IPR002347">
    <property type="entry name" value="SDR_fam"/>
</dbReference>
<dbReference type="InterPro" id="IPR036291">
    <property type="entry name" value="NAD(P)-bd_dom_sf"/>
</dbReference>
<dbReference type="PANTHER" id="PTHR43157:SF31">
    <property type="entry name" value="PHOSPHATIDYLINOSITOL-GLYCAN BIOSYNTHESIS CLASS F PROTEIN"/>
    <property type="match status" value="1"/>
</dbReference>
<dbReference type="STRING" id="504798.SAMN05421871_11561"/>